<sequence length="251" mass="26832">MSPKTFIVTGASKGIGLAVTQRLLSQGHNVVLSARSQDLLAKVKGDAQDGRVEYIAGDMTDPSMSKKLVDLAVQSFHGLDGLVLNHGLLETKKWSEISPETWRNLYDVNVFSYVALAQASIEQLRKSKGAIVSVSSGAGAKSYTGWSAYGSSKAAINSIAAHIALEEPDVTSIAVAPGRVNTEMQASLRADGNGVMDDAVYKTFKDAFEQGQLLKPEQPGNVIADFVANPSKELSGKVLSWNSEELRAYSQ</sequence>
<protein>
    <submittedName>
        <fullName evidence="1">Uncharacterized protein</fullName>
    </submittedName>
</protein>
<evidence type="ECO:0000313" key="2">
    <source>
        <dbReference type="Proteomes" id="UP001163324"/>
    </source>
</evidence>
<comment type="caution">
    <text evidence="1">The sequence shown here is derived from an EMBL/GenBank/DDBJ whole genome shotgun (WGS) entry which is preliminary data.</text>
</comment>
<dbReference type="EMBL" id="CM047940">
    <property type="protein sequence ID" value="KAI9904027.1"/>
    <property type="molecule type" value="Genomic_DNA"/>
</dbReference>
<evidence type="ECO:0000313" key="1">
    <source>
        <dbReference type="EMBL" id="KAI9904027.1"/>
    </source>
</evidence>
<reference evidence="1" key="1">
    <citation type="submission" date="2022-10" db="EMBL/GenBank/DDBJ databases">
        <title>Complete Genome of Trichothecium roseum strain YXFP-22015, a Plant Pathogen Isolated from Citrus.</title>
        <authorList>
            <person name="Wang Y."/>
            <person name="Zhu L."/>
        </authorList>
    </citation>
    <scope>NUCLEOTIDE SEQUENCE</scope>
    <source>
        <strain evidence="1">YXFP-22015</strain>
    </source>
</reference>
<proteinExistence type="predicted"/>
<gene>
    <name evidence="1" type="ORF">N3K66_000556</name>
</gene>
<organism evidence="1 2">
    <name type="scientific">Trichothecium roseum</name>
    <dbReference type="NCBI Taxonomy" id="47278"/>
    <lineage>
        <taxon>Eukaryota</taxon>
        <taxon>Fungi</taxon>
        <taxon>Dikarya</taxon>
        <taxon>Ascomycota</taxon>
        <taxon>Pezizomycotina</taxon>
        <taxon>Sordariomycetes</taxon>
        <taxon>Hypocreomycetidae</taxon>
        <taxon>Hypocreales</taxon>
        <taxon>Hypocreales incertae sedis</taxon>
        <taxon>Trichothecium</taxon>
    </lineage>
</organism>
<keyword evidence="2" id="KW-1185">Reference proteome</keyword>
<accession>A0ACC0VDR3</accession>
<name>A0ACC0VDR3_9HYPO</name>
<dbReference type="Proteomes" id="UP001163324">
    <property type="component" value="Chromosome 1"/>
</dbReference>